<dbReference type="Proteomes" id="UP000654918">
    <property type="component" value="Unassembled WGS sequence"/>
</dbReference>
<dbReference type="EMBL" id="WIGO01000028">
    <property type="protein sequence ID" value="KAF6836987.1"/>
    <property type="molecule type" value="Genomic_DNA"/>
</dbReference>
<feature type="coiled-coil region" evidence="1">
    <location>
        <begin position="159"/>
        <end position="186"/>
    </location>
</feature>
<comment type="caution">
    <text evidence="2">The sequence shown here is derived from an EMBL/GenBank/DDBJ whole genome shotgun (WGS) entry which is preliminary data.</text>
</comment>
<keyword evidence="1" id="KW-0175">Coiled coil</keyword>
<accession>A0A8H6NKH9</accession>
<dbReference type="AlphaFoldDB" id="A0A8H6NKH9"/>
<sequence length="369" mass="41419">MTVSLPTHETDHTIVQIRVCQHIEFRALYLLSSPGVRSRVPYHYPAPRLVSRDSASNLSGLSTLYGHYELRRLSRVALRLQLQPGDNQGTGPDLVDLGYKLNIDVPSLSAEGWDAIRSKVVEKLTITDKSGYLNNLPTTHVDQHGPHTFGVISIVSGVMMEVMDAMQEMTRALQRHRHEYNTALRTAAQSHKAVGDAAALGMYQRPALRSWTFCREQKVEAFEPSIADQQGRIVSRRSIIRKMRTLINSKARVTGAFQVDLQRHPKHPTPGPLMNLDSKFPGPCRRDEDADKPKSRTHAVAEVDIYAASVSEVEMQMGGSIANLDHLTFADKVSDYHVRTRIDIIYNADTFFVISFTNFKDEAILLFEG</sequence>
<evidence type="ECO:0000256" key="1">
    <source>
        <dbReference type="SAM" id="Coils"/>
    </source>
</evidence>
<name>A0A8H6NKH9_9PEZI</name>
<evidence type="ECO:0000313" key="2">
    <source>
        <dbReference type="EMBL" id="KAF6836987.1"/>
    </source>
</evidence>
<protein>
    <submittedName>
        <fullName evidence="2">Uncharacterized protein</fullName>
    </submittedName>
</protein>
<organism evidence="2 3">
    <name type="scientific">Colletotrichum plurivorum</name>
    <dbReference type="NCBI Taxonomy" id="2175906"/>
    <lineage>
        <taxon>Eukaryota</taxon>
        <taxon>Fungi</taxon>
        <taxon>Dikarya</taxon>
        <taxon>Ascomycota</taxon>
        <taxon>Pezizomycotina</taxon>
        <taxon>Sordariomycetes</taxon>
        <taxon>Hypocreomycetidae</taxon>
        <taxon>Glomerellales</taxon>
        <taxon>Glomerellaceae</taxon>
        <taxon>Colletotrichum</taxon>
        <taxon>Colletotrichum orchidearum species complex</taxon>
    </lineage>
</organism>
<proteinExistence type="predicted"/>
<reference evidence="2" key="1">
    <citation type="journal article" date="2020" name="Phytopathology">
        <title>Genome Sequence Resources of Colletotrichum truncatum, C. plurivorum, C. musicola, and C. sojae: Four Species Pathogenic to Soybean (Glycine max).</title>
        <authorList>
            <person name="Rogerio F."/>
            <person name="Boufleur T.R."/>
            <person name="Ciampi-Guillardi M."/>
            <person name="Sukno S.A."/>
            <person name="Thon M.R."/>
            <person name="Massola Junior N.S."/>
            <person name="Baroncelli R."/>
        </authorList>
    </citation>
    <scope>NUCLEOTIDE SEQUENCE</scope>
    <source>
        <strain evidence="2">LFN00145</strain>
    </source>
</reference>
<keyword evidence="3" id="KW-1185">Reference proteome</keyword>
<evidence type="ECO:0000313" key="3">
    <source>
        <dbReference type="Proteomes" id="UP000654918"/>
    </source>
</evidence>
<gene>
    <name evidence="2" type="ORF">CPLU01_03351</name>
</gene>